<gene>
    <name evidence="2" type="ORF">EST54_15990</name>
</gene>
<name>A0A4V1NPW7_9ACTN</name>
<evidence type="ECO:0000313" key="3">
    <source>
        <dbReference type="Proteomes" id="UP000289482"/>
    </source>
</evidence>
<reference evidence="2 3" key="1">
    <citation type="submission" date="2019-01" db="EMBL/GenBank/DDBJ databases">
        <title>Draft genome sequences of the type strain Streptomyces sioyaensis DSM 40032 and its novel strain, TM32, a thermotolerant antibiotics-producing actinobacterium.</title>
        <authorList>
            <person name="Nakaew N."/>
            <person name="Lumyong S."/>
            <person name="Sloan W.T."/>
            <person name="Sungthong R."/>
        </authorList>
    </citation>
    <scope>NUCLEOTIDE SEQUENCE [LARGE SCALE GENOMIC DNA]</scope>
    <source>
        <strain evidence="2 3">DSM 40032</strain>
    </source>
</reference>
<feature type="domain" description="Lipocalin-like" evidence="1">
    <location>
        <begin position="8"/>
        <end position="124"/>
    </location>
</feature>
<keyword evidence="3" id="KW-1185">Reference proteome</keyword>
<dbReference type="InterPro" id="IPR024311">
    <property type="entry name" value="Lipocalin-like"/>
</dbReference>
<proteinExistence type="predicted"/>
<protein>
    <recommendedName>
        <fullName evidence="1">Lipocalin-like domain-containing protein</fullName>
    </recommendedName>
</protein>
<evidence type="ECO:0000313" key="2">
    <source>
        <dbReference type="EMBL" id="RXS66260.1"/>
    </source>
</evidence>
<comment type="caution">
    <text evidence="2">The sequence shown here is derived from an EMBL/GenBank/DDBJ whole genome shotgun (WGS) entry which is preliminary data.</text>
</comment>
<evidence type="ECO:0000259" key="1">
    <source>
        <dbReference type="Pfam" id="PF13924"/>
    </source>
</evidence>
<sequence length="131" mass="14441">MMTAHELVGVWRLEAFHDIDSTGALNEGPLGPEPRGLLFYSADGHVSVTMMRTGPAHRGRSAYMSYAGTWRREGDRVVHTIDVAPEPGWLGTEQSRDLELDGDDLVLHGTSLVGPVQRRVLHWRRIAGDAA</sequence>
<dbReference type="Pfam" id="PF13924">
    <property type="entry name" value="Lipocalin_5"/>
    <property type="match status" value="1"/>
</dbReference>
<accession>A0A4V1NPW7</accession>
<organism evidence="2 3">
    <name type="scientific">Streptomyces sioyaensis</name>
    <dbReference type="NCBI Taxonomy" id="67364"/>
    <lineage>
        <taxon>Bacteria</taxon>
        <taxon>Bacillati</taxon>
        <taxon>Actinomycetota</taxon>
        <taxon>Actinomycetes</taxon>
        <taxon>Kitasatosporales</taxon>
        <taxon>Streptomycetaceae</taxon>
        <taxon>Streptomyces</taxon>
    </lineage>
</organism>
<dbReference type="AlphaFoldDB" id="A0A4V1NPW7"/>
<dbReference type="EMBL" id="SDIF01000039">
    <property type="protein sequence ID" value="RXS66260.1"/>
    <property type="molecule type" value="Genomic_DNA"/>
</dbReference>
<dbReference type="Proteomes" id="UP000289482">
    <property type="component" value="Unassembled WGS sequence"/>
</dbReference>
<dbReference type="RefSeq" id="WP_129248297.1">
    <property type="nucleotide sequence ID" value="NZ_JABZEL010000009.1"/>
</dbReference>
<dbReference type="GeneID" id="95779462"/>